<dbReference type="InterPro" id="IPR022383">
    <property type="entry name" value="Lactate/malate_DH_C"/>
</dbReference>
<dbReference type="SUPFAM" id="SSF56327">
    <property type="entry name" value="LDH C-terminal domain-like"/>
    <property type="match status" value="1"/>
</dbReference>
<feature type="binding site" evidence="5">
    <location>
        <position position="78"/>
    </location>
    <ligand>
        <name>substrate</name>
    </ligand>
</feature>
<feature type="domain" description="Lactate/malate dehydrogenase C-terminal" evidence="9">
    <location>
        <begin position="143"/>
        <end position="298"/>
    </location>
</feature>
<evidence type="ECO:0000256" key="1">
    <source>
        <dbReference type="ARBA" id="ARBA00006054"/>
    </source>
</evidence>
<evidence type="ECO:0000313" key="11">
    <source>
        <dbReference type="Proteomes" id="UP000190042"/>
    </source>
</evidence>
<protein>
    <submittedName>
        <fullName evidence="10">Malate dehydrogenase</fullName>
    </submittedName>
</protein>
<dbReference type="Gene3D" id="3.40.50.720">
    <property type="entry name" value="NAD(P)-binding Rossmann-like Domain"/>
    <property type="match status" value="1"/>
</dbReference>
<organism evidence="10 11">
    <name type="scientific">Sporosarcina newyorkensis</name>
    <dbReference type="NCBI Taxonomy" id="759851"/>
    <lineage>
        <taxon>Bacteria</taxon>
        <taxon>Bacillati</taxon>
        <taxon>Bacillota</taxon>
        <taxon>Bacilli</taxon>
        <taxon>Bacillales</taxon>
        <taxon>Caryophanaceae</taxon>
        <taxon>Sporosarcina</taxon>
    </lineage>
</organism>
<dbReference type="InterPro" id="IPR018177">
    <property type="entry name" value="L-lactate_DH_AS"/>
</dbReference>
<evidence type="ECO:0000313" key="10">
    <source>
        <dbReference type="EMBL" id="SKA97996.1"/>
    </source>
</evidence>
<dbReference type="InterPro" id="IPR001557">
    <property type="entry name" value="L-lactate/malate_DH"/>
</dbReference>
<evidence type="ECO:0000256" key="2">
    <source>
        <dbReference type="ARBA" id="ARBA00023002"/>
    </source>
</evidence>
<feature type="binding site" evidence="6">
    <location>
        <begin position="7"/>
        <end position="13"/>
    </location>
    <ligand>
        <name>NAD(+)</name>
        <dbReference type="ChEBI" id="CHEBI:57540"/>
    </ligand>
</feature>
<keyword evidence="3 6" id="KW-0520">NAD</keyword>
<dbReference type="InterPro" id="IPR036291">
    <property type="entry name" value="NAD(P)-bd_dom_sf"/>
</dbReference>
<feature type="binding site" evidence="6">
    <location>
        <position position="33"/>
    </location>
    <ligand>
        <name>NAD(+)</name>
        <dbReference type="ChEBI" id="CHEBI:57540"/>
    </ligand>
</feature>
<feature type="active site" description="Proton acceptor" evidence="4">
    <location>
        <position position="171"/>
    </location>
</feature>
<feature type="binding site" evidence="6">
    <location>
        <position position="91"/>
    </location>
    <ligand>
        <name>NAD(+)</name>
        <dbReference type="ChEBI" id="CHEBI:57540"/>
    </ligand>
</feature>
<feature type="binding site" evidence="5">
    <location>
        <position position="84"/>
    </location>
    <ligand>
        <name>substrate</name>
    </ligand>
</feature>
<proteinExistence type="inferred from homology"/>
<dbReference type="GO" id="GO:0006089">
    <property type="term" value="P:lactate metabolic process"/>
    <property type="evidence" value="ECO:0007669"/>
    <property type="project" value="TreeGrafter"/>
</dbReference>
<keyword evidence="2 7" id="KW-0560">Oxidoreductase</keyword>
<evidence type="ECO:0000259" key="9">
    <source>
        <dbReference type="Pfam" id="PF02866"/>
    </source>
</evidence>
<dbReference type="PANTHER" id="PTHR43128">
    <property type="entry name" value="L-2-HYDROXYCARBOXYLATE DEHYDROGENASE (NAD(P)(+))"/>
    <property type="match status" value="1"/>
</dbReference>
<feature type="binding site" evidence="5">
    <location>
        <position position="116"/>
    </location>
    <ligand>
        <name>substrate</name>
    </ligand>
</feature>
<accession>A0A1T4Y8E1</accession>
<evidence type="ECO:0000256" key="4">
    <source>
        <dbReference type="PIRSR" id="PIRSR000102-1"/>
    </source>
</evidence>
<evidence type="ECO:0000256" key="5">
    <source>
        <dbReference type="PIRSR" id="PIRSR000102-2"/>
    </source>
</evidence>
<dbReference type="SUPFAM" id="SSF51735">
    <property type="entry name" value="NAD(P)-binding Rossmann-fold domains"/>
    <property type="match status" value="1"/>
</dbReference>
<evidence type="ECO:0000256" key="3">
    <source>
        <dbReference type="ARBA" id="ARBA00023027"/>
    </source>
</evidence>
<dbReference type="AlphaFoldDB" id="A0A1T4Y8E1"/>
<dbReference type="Pfam" id="PF00056">
    <property type="entry name" value="Ldh_1_N"/>
    <property type="match status" value="1"/>
</dbReference>
<name>A0A1T4Y8E1_9BACL</name>
<dbReference type="PROSITE" id="PS00064">
    <property type="entry name" value="L_LDH"/>
    <property type="match status" value="1"/>
</dbReference>
<feature type="binding site" evidence="5">
    <location>
        <position position="146"/>
    </location>
    <ligand>
        <name>substrate</name>
    </ligand>
</feature>
<sequence>MKLSIIGGAGTLGAAVAFRLCQNKQVNELCLIDVNEPLLMNHIMDLQNAYPEKTIYKGSYEDLTGSSIVIITAGVPNRNDVKSRTEFLEGNIMLFNEFGKYIKKYSESAFIITASNPVDVLNYYLYREFGFKKSQLLGYTVNDSRRLEHSIRKVMSISEEKDVFSPVIGEHGNTQVPLFSLTQVNGKPFSIDADKQIAIREEITNWFIDFNRLNINRTTGWATASGIGKIIDGITNEEKIETVGSAILEGEYGINDISIGVPVSISLNGIESIQDWKLSNEELKHFRQSAETIRHLIEPYILKEV</sequence>
<evidence type="ECO:0000256" key="7">
    <source>
        <dbReference type="RuleBase" id="RU003369"/>
    </source>
</evidence>
<reference evidence="11" key="1">
    <citation type="submission" date="2017-02" db="EMBL/GenBank/DDBJ databases">
        <authorList>
            <person name="Varghese N."/>
            <person name="Submissions S."/>
        </authorList>
    </citation>
    <scope>NUCLEOTIDE SEQUENCE [LARGE SCALE GENOMIC DNA]</scope>
    <source>
        <strain evidence="11">DSM 23966</strain>
    </source>
</reference>
<dbReference type="RefSeq" id="WP_078817505.1">
    <property type="nucleotide sequence ID" value="NZ_FUYJ01000003.1"/>
</dbReference>
<dbReference type="Pfam" id="PF02866">
    <property type="entry name" value="Ldh_1_C"/>
    <property type="match status" value="1"/>
</dbReference>
<evidence type="ECO:0000256" key="6">
    <source>
        <dbReference type="PIRSR" id="PIRSR000102-3"/>
    </source>
</evidence>
<dbReference type="Gene3D" id="3.90.110.10">
    <property type="entry name" value="Lactate dehydrogenase/glycoside hydrolase, family 4, C-terminal"/>
    <property type="match status" value="1"/>
</dbReference>
<dbReference type="PRINTS" id="PR00086">
    <property type="entry name" value="LLDHDRGNASE"/>
</dbReference>
<keyword evidence="11" id="KW-1185">Reference proteome</keyword>
<dbReference type="PANTHER" id="PTHR43128:SF16">
    <property type="entry name" value="L-LACTATE DEHYDROGENASE"/>
    <property type="match status" value="1"/>
</dbReference>
<dbReference type="EMBL" id="FUYJ01000003">
    <property type="protein sequence ID" value="SKA97996.1"/>
    <property type="molecule type" value="Genomic_DNA"/>
</dbReference>
<evidence type="ECO:0000259" key="8">
    <source>
        <dbReference type="Pfam" id="PF00056"/>
    </source>
</evidence>
<dbReference type="GO" id="GO:0004459">
    <property type="term" value="F:L-lactate dehydrogenase (NAD+) activity"/>
    <property type="evidence" value="ECO:0007669"/>
    <property type="project" value="InterPro"/>
</dbReference>
<dbReference type="Proteomes" id="UP000190042">
    <property type="component" value="Unassembled WGS sequence"/>
</dbReference>
<dbReference type="PIRSF" id="PIRSF000102">
    <property type="entry name" value="Lac_mal_DH"/>
    <property type="match status" value="1"/>
</dbReference>
<dbReference type="InterPro" id="IPR001236">
    <property type="entry name" value="Lactate/malate_DH_N"/>
</dbReference>
<feature type="domain" description="Lactate/malate dehydrogenase N-terminal" evidence="8">
    <location>
        <begin position="1"/>
        <end position="138"/>
    </location>
</feature>
<dbReference type="InterPro" id="IPR015955">
    <property type="entry name" value="Lactate_DH/Glyco_Ohase_4_C"/>
</dbReference>
<gene>
    <name evidence="10" type="ORF">SAMN04244570_1983</name>
</gene>
<comment type="similarity">
    <text evidence="1">Belongs to the LDH/MDH superfamily. LDH family.</text>
</comment>